<keyword evidence="1" id="KW-0004">4Fe-4S</keyword>
<dbReference type="SMART" id="SM00930">
    <property type="entry name" value="NIL"/>
    <property type="match status" value="1"/>
</dbReference>
<keyword evidence="4" id="KW-0411">Iron-sulfur</keyword>
<dbReference type="InterPro" id="IPR018449">
    <property type="entry name" value="NIL_domain"/>
</dbReference>
<dbReference type="EMBL" id="BARW01012561">
    <property type="protein sequence ID" value="GAI85220.1"/>
    <property type="molecule type" value="Genomic_DNA"/>
</dbReference>
<keyword evidence="3" id="KW-0408">Iron</keyword>
<dbReference type="InterPro" id="IPR017896">
    <property type="entry name" value="4Fe4S_Fe-S-bd"/>
</dbReference>
<evidence type="ECO:0000256" key="3">
    <source>
        <dbReference type="ARBA" id="ARBA00023004"/>
    </source>
</evidence>
<dbReference type="SUPFAM" id="SSF55021">
    <property type="entry name" value="ACT-like"/>
    <property type="match status" value="1"/>
</dbReference>
<dbReference type="PANTHER" id="PTHR43687">
    <property type="entry name" value="ADENYLYLSULFATE REDUCTASE, BETA SUBUNIT"/>
    <property type="match status" value="1"/>
</dbReference>
<evidence type="ECO:0000313" key="6">
    <source>
        <dbReference type="EMBL" id="GAI85220.1"/>
    </source>
</evidence>
<dbReference type="Pfam" id="PF09383">
    <property type="entry name" value="NIL"/>
    <property type="match status" value="1"/>
</dbReference>
<name>X1TC96_9ZZZZ</name>
<evidence type="ECO:0000259" key="5">
    <source>
        <dbReference type="PROSITE" id="PS51379"/>
    </source>
</evidence>
<dbReference type="Gene3D" id="3.30.70.260">
    <property type="match status" value="1"/>
</dbReference>
<proteinExistence type="predicted"/>
<protein>
    <recommendedName>
        <fullName evidence="5">4Fe-4S ferredoxin-type domain-containing protein</fullName>
    </recommendedName>
</protein>
<evidence type="ECO:0000256" key="4">
    <source>
        <dbReference type="ARBA" id="ARBA00023014"/>
    </source>
</evidence>
<sequence>MKRRYVLTFPPEIVDEPITYNLIKNYDLKINILKAEINPGKEGNLLLEFESEKANLDKGINYLEEKNIACLPIEAKIRFDQQACIHCGGCTAVCFSCALTMHKLSWELIFEPEKCVACGLCVKACPLGLFQLDF</sequence>
<feature type="domain" description="4Fe-4S ferredoxin-type" evidence="5">
    <location>
        <begin position="106"/>
        <end position="134"/>
    </location>
</feature>
<evidence type="ECO:0000256" key="1">
    <source>
        <dbReference type="ARBA" id="ARBA00022485"/>
    </source>
</evidence>
<feature type="domain" description="4Fe-4S ferredoxin-type" evidence="5">
    <location>
        <begin position="75"/>
        <end position="104"/>
    </location>
</feature>
<dbReference type="AlphaFoldDB" id="X1TC96"/>
<dbReference type="PANTHER" id="PTHR43687:SF1">
    <property type="entry name" value="FERREDOXIN III"/>
    <property type="match status" value="1"/>
</dbReference>
<dbReference type="PROSITE" id="PS51379">
    <property type="entry name" value="4FE4S_FER_2"/>
    <property type="match status" value="2"/>
</dbReference>
<accession>X1TC96</accession>
<gene>
    <name evidence="6" type="ORF">S12H4_23584</name>
</gene>
<dbReference type="PROSITE" id="PS00198">
    <property type="entry name" value="4FE4S_FER_1"/>
    <property type="match status" value="1"/>
</dbReference>
<comment type="caution">
    <text evidence="6">The sequence shown here is derived from an EMBL/GenBank/DDBJ whole genome shotgun (WGS) entry which is preliminary data.</text>
</comment>
<reference evidence="6" key="1">
    <citation type="journal article" date="2014" name="Front. Microbiol.">
        <title>High frequency of phylogenetically diverse reductive dehalogenase-homologous genes in deep subseafloor sedimentary metagenomes.</title>
        <authorList>
            <person name="Kawai M."/>
            <person name="Futagami T."/>
            <person name="Toyoda A."/>
            <person name="Takaki Y."/>
            <person name="Nishi S."/>
            <person name="Hori S."/>
            <person name="Arai W."/>
            <person name="Tsubouchi T."/>
            <person name="Morono Y."/>
            <person name="Uchiyama I."/>
            <person name="Ito T."/>
            <person name="Fujiyama A."/>
            <person name="Inagaki F."/>
            <person name="Takami H."/>
        </authorList>
    </citation>
    <scope>NUCLEOTIDE SEQUENCE</scope>
    <source>
        <strain evidence="6">Expedition CK06-06</strain>
    </source>
</reference>
<organism evidence="6">
    <name type="scientific">marine sediment metagenome</name>
    <dbReference type="NCBI Taxonomy" id="412755"/>
    <lineage>
        <taxon>unclassified sequences</taxon>
        <taxon>metagenomes</taxon>
        <taxon>ecological metagenomes</taxon>
    </lineage>
</organism>
<dbReference type="InterPro" id="IPR045865">
    <property type="entry name" value="ACT-like_dom_sf"/>
</dbReference>
<dbReference type="Pfam" id="PF12838">
    <property type="entry name" value="Fer4_7"/>
    <property type="match status" value="1"/>
</dbReference>
<dbReference type="GO" id="GO:0046872">
    <property type="term" value="F:metal ion binding"/>
    <property type="evidence" value="ECO:0007669"/>
    <property type="project" value="UniProtKB-KW"/>
</dbReference>
<dbReference type="Gene3D" id="3.30.70.20">
    <property type="match status" value="1"/>
</dbReference>
<dbReference type="InterPro" id="IPR017900">
    <property type="entry name" value="4Fe4S_Fe_S_CS"/>
</dbReference>
<keyword evidence="2" id="KW-0479">Metal-binding</keyword>
<dbReference type="InterPro" id="IPR050572">
    <property type="entry name" value="Fe-S_Ferredoxin"/>
</dbReference>
<evidence type="ECO:0000256" key="2">
    <source>
        <dbReference type="ARBA" id="ARBA00022723"/>
    </source>
</evidence>
<dbReference type="GO" id="GO:0051539">
    <property type="term" value="F:4 iron, 4 sulfur cluster binding"/>
    <property type="evidence" value="ECO:0007669"/>
    <property type="project" value="UniProtKB-KW"/>
</dbReference>
<dbReference type="SUPFAM" id="SSF54862">
    <property type="entry name" value="4Fe-4S ferredoxins"/>
    <property type="match status" value="1"/>
</dbReference>